<name>A0A6A0A826_HAELA</name>
<keyword evidence="3" id="KW-1185">Reference proteome</keyword>
<feature type="non-terminal residue" evidence="2">
    <location>
        <position position="1"/>
    </location>
</feature>
<accession>A0A6A0A826</accession>
<organism evidence="2 3">
    <name type="scientific">Haematococcus lacustris</name>
    <name type="common">Green alga</name>
    <name type="synonym">Haematococcus pluvialis</name>
    <dbReference type="NCBI Taxonomy" id="44745"/>
    <lineage>
        <taxon>Eukaryota</taxon>
        <taxon>Viridiplantae</taxon>
        <taxon>Chlorophyta</taxon>
        <taxon>core chlorophytes</taxon>
        <taxon>Chlorophyceae</taxon>
        <taxon>CS clade</taxon>
        <taxon>Chlamydomonadales</taxon>
        <taxon>Haematococcaceae</taxon>
        <taxon>Haematococcus</taxon>
    </lineage>
</organism>
<evidence type="ECO:0000256" key="1">
    <source>
        <dbReference type="SAM" id="Coils"/>
    </source>
</evidence>
<feature type="non-terminal residue" evidence="2">
    <location>
        <position position="122"/>
    </location>
</feature>
<sequence>MNGDLAGKVARVQRELQQLKYPAVADETGAAQQTAASLNPAAKLLMLSQAEAQGAAAGVSPAEVDAAVGAVRAELAAQVEALRLRLEEAEQRAEQARSAQQAASEAAAARLTVLEGRLRFLE</sequence>
<proteinExistence type="predicted"/>
<protein>
    <submittedName>
        <fullName evidence="2">Uncharacterized protein</fullName>
    </submittedName>
</protein>
<feature type="coiled-coil region" evidence="1">
    <location>
        <begin position="72"/>
        <end position="106"/>
    </location>
</feature>
<dbReference type="Proteomes" id="UP000485058">
    <property type="component" value="Unassembled WGS sequence"/>
</dbReference>
<keyword evidence="1" id="KW-0175">Coiled coil</keyword>
<comment type="caution">
    <text evidence="2">The sequence shown here is derived from an EMBL/GenBank/DDBJ whole genome shotgun (WGS) entry which is preliminary data.</text>
</comment>
<evidence type="ECO:0000313" key="3">
    <source>
        <dbReference type="Proteomes" id="UP000485058"/>
    </source>
</evidence>
<evidence type="ECO:0000313" key="2">
    <source>
        <dbReference type="EMBL" id="GFH28716.1"/>
    </source>
</evidence>
<dbReference type="AlphaFoldDB" id="A0A6A0A826"/>
<gene>
    <name evidence="2" type="ORF">HaLaN_27254</name>
</gene>
<dbReference type="EMBL" id="BLLF01004005">
    <property type="protein sequence ID" value="GFH28716.1"/>
    <property type="molecule type" value="Genomic_DNA"/>
</dbReference>
<reference evidence="2 3" key="1">
    <citation type="submission" date="2020-02" db="EMBL/GenBank/DDBJ databases">
        <title>Draft genome sequence of Haematococcus lacustris strain NIES-144.</title>
        <authorList>
            <person name="Morimoto D."/>
            <person name="Nakagawa S."/>
            <person name="Yoshida T."/>
            <person name="Sawayama S."/>
        </authorList>
    </citation>
    <scope>NUCLEOTIDE SEQUENCE [LARGE SCALE GENOMIC DNA]</scope>
    <source>
        <strain evidence="2 3">NIES-144</strain>
    </source>
</reference>